<gene>
    <name evidence="2" type="ORF">Hamer_G017588</name>
</gene>
<dbReference type="Proteomes" id="UP000747542">
    <property type="component" value="Unassembled WGS sequence"/>
</dbReference>
<dbReference type="EMBL" id="JAHLQT010044465">
    <property type="protein sequence ID" value="KAG7154381.1"/>
    <property type="molecule type" value="Genomic_DNA"/>
</dbReference>
<dbReference type="AlphaFoldDB" id="A0A8J5J987"/>
<protein>
    <submittedName>
        <fullName evidence="2">Uncharacterized protein</fullName>
    </submittedName>
</protein>
<evidence type="ECO:0000313" key="3">
    <source>
        <dbReference type="Proteomes" id="UP000747542"/>
    </source>
</evidence>
<evidence type="ECO:0000256" key="1">
    <source>
        <dbReference type="SAM" id="MobiDB-lite"/>
    </source>
</evidence>
<organism evidence="2 3">
    <name type="scientific">Homarus americanus</name>
    <name type="common">American lobster</name>
    <dbReference type="NCBI Taxonomy" id="6706"/>
    <lineage>
        <taxon>Eukaryota</taxon>
        <taxon>Metazoa</taxon>
        <taxon>Ecdysozoa</taxon>
        <taxon>Arthropoda</taxon>
        <taxon>Crustacea</taxon>
        <taxon>Multicrustacea</taxon>
        <taxon>Malacostraca</taxon>
        <taxon>Eumalacostraca</taxon>
        <taxon>Eucarida</taxon>
        <taxon>Decapoda</taxon>
        <taxon>Pleocyemata</taxon>
        <taxon>Astacidea</taxon>
        <taxon>Nephropoidea</taxon>
        <taxon>Nephropidae</taxon>
        <taxon>Homarus</taxon>
    </lineage>
</organism>
<feature type="compositionally biased region" description="Basic and acidic residues" evidence="1">
    <location>
        <begin position="30"/>
        <end position="43"/>
    </location>
</feature>
<proteinExistence type="predicted"/>
<sequence>MWNLPEEISPRNSDGKHKNKQEINILGGKKASETKKDKNKQEIKSILGKKSVRNQEKQNKSNADRESIS</sequence>
<reference evidence="2" key="1">
    <citation type="journal article" date="2021" name="Sci. Adv.">
        <title>The American lobster genome reveals insights on longevity, neural, and immune adaptations.</title>
        <authorList>
            <person name="Polinski J.M."/>
            <person name="Zimin A.V."/>
            <person name="Clark K.F."/>
            <person name="Kohn A.B."/>
            <person name="Sadowski N."/>
            <person name="Timp W."/>
            <person name="Ptitsyn A."/>
            <person name="Khanna P."/>
            <person name="Romanova D.Y."/>
            <person name="Williams P."/>
            <person name="Greenwood S.J."/>
            <person name="Moroz L.L."/>
            <person name="Walt D.R."/>
            <person name="Bodnar A.G."/>
        </authorList>
    </citation>
    <scope>NUCLEOTIDE SEQUENCE</scope>
    <source>
        <strain evidence="2">GMGI-L3</strain>
    </source>
</reference>
<feature type="region of interest" description="Disordered" evidence="1">
    <location>
        <begin position="1"/>
        <end position="69"/>
    </location>
</feature>
<accession>A0A8J5J987</accession>
<keyword evidence="3" id="KW-1185">Reference proteome</keyword>
<name>A0A8J5J987_HOMAM</name>
<feature type="compositionally biased region" description="Basic and acidic residues" evidence="1">
    <location>
        <begin position="53"/>
        <end position="69"/>
    </location>
</feature>
<evidence type="ECO:0000313" key="2">
    <source>
        <dbReference type="EMBL" id="KAG7154381.1"/>
    </source>
</evidence>
<comment type="caution">
    <text evidence="2">The sequence shown here is derived from an EMBL/GenBank/DDBJ whole genome shotgun (WGS) entry which is preliminary data.</text>
</comment>